<evidence type="ECO:0000256" key="2">
    <source>
        <dbReference type="ARBA" id="ARBA00023163"/>
    </source>
</evidence>
<organism evidence="5 6">
    <name type="scientific">Candidatus Taylorbacteria bacterium CG10_big_fil_rev_8_21_14_0_10_41_48</name>
    <dbReference type="NCBI Taxonomy" id="1975024"/>
    <lineage>
        <taxon>Bacteria</taxon>
        <taxon>Candidatus Tayloriibacteriota</taxon>
    </lineage>
</organism>
<evidence type="ECO:0000256" key="1">
    <source>
        <dbReference type="ARBA" id="ARBA00023015"/>
    </source>
</evidence>
<dbReference type="Pfam" id="PF08220">
    <property type="entry name" value="HTH_DeoR"/>
    <property type="match status" value="1"/>
</dbReference>
<name>A0A2M8LDA6_9BACT</name>
<evidence type="ECO:0000313" key="6">
    <source>
        <dbReference type="Proteomes" id="UP000228700"/>
    </source>
</evidence>
<evidence type="ECO:0000259" key="4">
    <source>
        <dbReference type="Pfam" id="PF08220"/>
    </source>
</evidence>
<evidence type="ECO:0000256" key="3">
    <source>
        <dbReference type="SAM" id="MobiDB-lite"/>
    </source>
</evidence>
<dbReference type="AlphaFoldDB" id="A0A2M8LDA6"/>
<protein>
    <recommendedName>
        <fullName evidence="4">HTH deoR-type domain-containing protein</fullName>
    </recommendedName>
</protein>
<keyword evidence="1" id="KW-0805">Transcription regulation</keyword>
<keyword evidence="2" id="KW-0804">Transcription</keyword>
<dbReference type="Gene3D" id="1.10.10.10">
    <property type="entry name" value="Winged helix-like DNA-binding domain superfamily/Winged helix DNA-binding domain"/>
    <property type="match status" value="1"/>
</dbReference>
<sequence length="281" mass="32337">MDENKPETNRSMSASNGDSNLAELSVFNRSKHFLFIYKKTERLVTAVYMITNFIKDSEPLKWRMRERALELMGLNMSFNTVSLSERKELLREYQAISIEIVSLTSIAYRSGLISEMNWSILKKEFETLVDIIERGENRQANEETIIISPDFFDTPKTETSTTSTNTSVSNSKPAPTQTPVFYKGHETKTVVSERSLSFTPRRSVAKKEKDIPRITSEKGDRKDVIISILRQKDGLSVKDFVDSFKNVSEKTIQRDLLAMVASGTIRKEGERRWSRYFMKKS</sequence>
<feature type="domain" description="HTH deoR-type" evidence="4">
    <location>
        <begin position="221"/>
        <end position="267"/>
    </location>
</feature>
<dbReference type="EMBL" id="PFEQ01000001">
    <property type="protein sequence ID" value="PJE74607.1"/>
    <property type="molecule type" value="Genomic_DNA"/>
</dbReference>
<dbReference type="GO" id="GO:0003700">
    <property type="term" value="F:DNA-binding transcription factor activity"/>
    <property type="evidence" value="ECO:0007669"/>
    <property type="project" value="InterPro"/>
</dbReference>
<proteinExistence type="predicted"/>
<reference evidence="6" key="1">
    <citation type="submission" date="2017-09" db="EMBL/GenBank/DDBJ databases">
        <title>Depth-based differentiation of microbial function through sediment-hosted aquifers and enrichment of novel symbionts in the deep terrestrial subsurface.</title>
        <authorList>
            <person name="Probst A.J."/>
            <person name="Ladd B."/>
            <person name="Jarett J.K."/>
            <person name="Geller-Mcgrath D.E."/>
            <person name="Sieber C.M.K."/>
            <person name="Emerson J.B."/>
            <person name="Anantharaman K."/>
            <person name="Thomas B.C."/>
            <person name="Malmstrom R."/>
            <person name="Stieglmeier M."/>
            <person name="Klingl A."/>
            <person name="Woyke T."/>
            <person name="Ryan C.M."/>
            <person name="Banfield J.F."/>
        </authorList>
    </citation>
    <scope>NUCLEOTIDE SEQUENCE [LARGE SCALE GENOMIC DNA]</scope>
</reference>
<feature type="region of interest" description="Disordered" evidence="3">
    <location>
        <begin position="155"/>
        <end position="178"/>
    </location>
</feature>
<dbReference type="InterPro" id="IPR001034">
    <property type="entry name" value="DeoR_HTH"/>
</dbReference>
<dbReference type="InterPro" id="IPR036388">
    <property type="entry name" value="WH-like_DNA-bd_sf"/>
</dbReference>
<evidence type="ECO:0000313" key="5">
    <source>
        <dbReference type="EMBL" id="PJE74607.1"/>
    </source>
</evidence>
<dbReference type="Proteomes" id="UP000228700">
    <property type="component" value="Unassembled WGS sequence"/>
</dbReference>
<accession>A0A2M8LDA6</accession>
<comment type="caution">
    <text evidence="5">The sequence shown here is derived from an EMBL/GenBank/DDBJ whole genome shotgun (WGS) entry which is preliminary data.</text>
</comment>
<feature type="compositionally biased region" description="Low complexity" evidence="3">
    <location>
        <begin position="159"/>
        <end position="171"/>
    </location>
</feature>
<gene>
    <name evidence="5" type="ORF">COV01_01075</name>
</gene>